<name>A0A9D6V0S1_9BACT</name>
<feature type="transmembrane region" description="Helical" evidence="8">
    <location>
        <begin position="92"/>
        <end position="113"/>
    </location>
</feature>
<keyword evidence="6 8" id="KW-1133">Transmembrane helix</keyword>
<comment type="subcellular location">
    <subcellularLocation>
        <location evidence="1">Cell membrane</location>
        <topology evidence="1">Multi-pass membrane protein</topology>
    </subcellularLocation>
</comment>
<feature type="transmembrane region" description="Helical" evidence="8">
    <location>
        <begin position="120"/>
        <end position="138"/>
    </location>
</feature>
<accession>A0A9D6V0S1</accession>
<reference evidence="10" key="1">
    <citation type="submission" date="2020-07" db="EMBL/GenBank/DDBJ databases">
        <title>Huge and variable diversity of episymbiotic CPR bacteria and DPANN archaea in groundwater ecosystems.</title>
        <authorList>
            <person name="He C.Y."/>
            <person name="Keren R."/>
            <person name="Whittaker M."/>
            <person name="Farag I.F."/>
            <person name="Doudna J."/>
            <person name="Cate J.H.D."/>
            <person name="Banfield J.F."/>
        </authorList>
    </citation>
    <scope>NUCLEOTIDE SEQUENCE</scope>
    <source>
        <strain evidence="10">NC_groundwater_1664_Pr3_B-0.1um_52_9</strain>
    </source>
</reference>
<dbReference type="GO" id="GO:0009103">
    <property type="term" value="P:lipopolysaccharide biosynthetic process"/>
    <property type="evidence" value="ECO:0007669"/>
    <property type="project" value="UniProtKB-ARBA"/>
</dbReference>
<feature type="transmembrane region" description="Helical" evidence="8">
    <location>
        <begin position="296"/>
        <end position="313"/>
    </location>
</feature>
<keyword evidence="2" id="KW-1003">Cell membrane</keyword>
<keyword evidence="4" id="KW-0808">Transferase</keyword>
<feature type="transmembrane region" description="Helical" evidence="8">
    <location>
        <begin position="359"/>
        <end position="384"/>
    </location>
</feature>
<evidence type="ECO:0000256" key="6">
    <source>
        <dbReference type="ARBA" id="ARBA00022989"/>
    </source>
</evidence>
<dbReference type="PANTHER" id="PTHR33908:SF11">
    <property type="entry name" value="MEMBRANE PROTEIN"/>
    <property type="match status" value="1"/>
</dbReference>
<evidence type="ECO:0000256" key="7">
    <source>
        <dbReference type="ARBA" id="ARBA00023136"/>
    </source>
</evidence>
<dbReference type="PANTHER" id="PTHR33908">
    <property type="entry name" value="MANNOSYLTRANSFERASE YKCB-RELATED"/>
    <property type="match status" value="1"/>
</dbReference>
<feature type="transmembrane region" description="Helical" evidence="8">
    <location>
        <begin position="21"/>
        <end position="39"/>
    </location>
</feature>
<dbReference type="Pfam" id="PF13231">
    <property type="entry name" value="PMT_2"/>
    <property type="match status" value="1"/>
</dbReference>
<keyword evidence="7 8" id="KW-0472">Membrane</keyword>
<proteinExistence type="predicted"/>
<evidence type="ECO:0000259" key="9">
    <source>
        <dbReference type="Pfam" id="PF13231"/>
    </source>
</evidence>
<evidence type="ECO:0000256" key="8">
    <source>
        <dbReference type="SAM" id="Phobius"/>
    </source>
</evidence>
<dbReference type="Proteomes" id="UP000807825">
    <property type="component" value="Unassembled WGS sequence"/>
</dbReference>
<evidence type="ECO:0000256" key="2">
    <source>
        <dbReference type="ARBA" id="ARBA00022475"/>
    </source>
</evidence>
<dbReference type="EMBL" id="JACRDE010000217">
    <property type="protein sequence ID" value="MBI5249409.1"/>
    <property type="molecule type" value="Genomic_DNA"/>
</dbReference>
<feature type="transmembrane region" description="Helical" evidence="8">
    <location>
        <begin position="212"/>
        <end position="230"/>
    </location>
</feature>
<evidence type="ECO:0000256" key="3">
    <source>
        <dbReference type="ARBA" id="ARBA00022676"/>
    </source>
</evidence>
<organism evidence="10 11">
    <name type="scientific">Desulfomonile tiedjei</name>
    <dbReference type="NCBI Taxonomy" id="2358"/>
    <lineage>
        <taxon>Bacteria</taxon>
        <taxon>Pseudomonadati</taxon>
        <taxon>Thermodesulfobacteriota</taxon>
        <taxon>Desulfomonilia</taxon>
        <taxon>Desulfomonilales</taxon>
        <taxon>Desulfomonilaceae</taxon>
        <taxon>Desulfomonile</taxon>
    </lineage>
</organism>
<keyword evidence="3" id="KW-0328">Glycosyltransferase</keyword>
<comment type="caution">
    <text evidence="10">The sequence shown here is derived from an EMBL/GenBank/DDBJ whole genome shotgun (WGS) entry which is preliminary data.</text>
</comment>
<feature type="transmembrane region" description="Helical" evidence="8">
    <location>
        <begin position="167"/>
        <end position="197"/>
    </location>
</feature>
<evidence type="ECO:0000256" key="1">
    <source>
        <dbReference type="ARBA" id="ARBA00004651"/>
    </source>
</evidence>
<dbReference type="GO" id="GO:0005886">
    <property type="term" value="C:plasma membrane"/>
    <property type="evidence" value="ECO:0007669"/>
    <property type="project" value="UniProtKB-SubCell"/>
</dbReference>
<dbReference type="GO" id="GO:0016763">
    <property type="term" value="F:pentosyltransferase activity"/>
    <property type="evidence" value="ECO:0007669"/>
    <property type="project" value="TreeGrafter"/>
</dbReference>
<dbReference type="InterPro" id="IPR050297">
    <property type="entry name" value="LipidA_mod_glycosyltrf_83"/>
</dbReference>
<feature type="transmembrane region" description="Helical" evidence="8">
    <location>
        <begin position="319"/>
        <end position="338"/>
    </location>
</feature>
<dbReference type="InterPro" id="IPR038731">
    <property type="entry name" value="RgtA/B/C-like"/>
</dbReference>
<evidence type="ECO:0000313" key="11">
    <source>
        <dbReference type="Proteomes" id="UP000807825"/>
    </source>
</evidence>
<evidence type="ECO:0000256" key="4">
    <source>
        <dbReference type="ARBA" id="ARBA00022679"/>
    </source>
</evidence>
<dbReference type="AlphaFoldDB" id="A0A9D6V0S1"/>
<protein>
    <submittedName>
        <fullName evidence="10">Glycosyltransferase family 39 protein</fullName>
    </submittedName>
</protein>
<sequence length="534" mass="60776">MQRMTVVPEKEHSIPSVKEGIPFLPLLAVIGGVFLWRVLFATGFNLIPDECSYWTWSRRLDWSYFDNSGMVAYLIRLSTEILGQSTPYSVRLPFVILSGFTTYLVYTVSRLLFRNRARALFCATLFNLVPPSLLGGAAAIHDNALIFFWLLALCAAAQYLKTNDLKCFYFMGIAAGGAILSKYTGVLVLPCLLFFLLWNRQHRPLLLRKEPWIGALIAVVFALPILWWSYSHDWASLYHIFFIGSGAKAVSRRILDGLGYHVAQFGLVSPFFYLALIVASVAALTRNLREPKPEETLLLCFGMPAIIFGAMAFKGHVEANWGFIAYPSLAILAVETILTARKNDAGGVWKLFSRRHLKWGLILAVGPVLVVVAHAYIGLIPAFLEKRYAKEDRIIWETRGWKDLGNHVAKYQAEGEIISADSYQLCALLEFNIPRQPKVRYLAPWKRPTQFDVWEPSFDNMKGRDILFVTPIPLKPSSDSLTTIYENFAAVEELPSFHVMYHRESIRNIHLYRCKNFDPFSPRRLGPRSLFYQE</sequence>
<evidence type="ECO:0000256" key="5">
    <source>
        <dbReference type="ARBA" id="ARBA00022692"/>
    </source>
</evidence>
<feature type="transmembrane region" description="Helical" evidence="8">
    <location>
        <begin position="261"/>
        <end position="284"/>
    </location>
</feature>
<evidence type="ECO:0000313" key="10">
    <source>
        <dbReference type="EMBL" id="MBI5249409.1"/>
    </source>
</evidence>
<feature type="domain" description="Glycosyltransferase RgtA/B/C/D-like" evidence="9">
    <location>
        <begin position="70"/>
        <end position="228"/>
    </location>
</feature>
<gene>
    <name evidence="10" type="ORF">HY912_07935</name>
</gene>
<keyword evidence="5 8" id="KW-0812">Transmembrane</keyword>